<reference evidence="5 6" key="1">
    <citation type="submission" date="2015-11" db="EMBL/GenBank/DDBJ databases">
        <authorList>
            <person name="Varghese N."/>
        </authorList>
    </citation>
    <scope>NUCLEOTIDE SEQUENCE [LARGE SCALE GENOMIC DNA]</scope>
    <source>
        <strain evidence="5 6">JGI-24</strain>
    </source>
</reference>
<keyword evidence="5" id="KW-0489">Methyltransferase</keyword>
<evidence type="ECO:0000259" key="4">
    <source>
        <dbReference type="Pfam" id="PF01717"/>
    </source>
</evidence>
<gene>
    <name evidence="5" type="ORF">JGI24_01604</name>
</gene>
<keyword evidence="5" id="KW-0808">Transferase</keyword>
<dbReference type="Gene3D" id="3.20.20.210">
    <property type="match status" value="1"/>
</dbReference>
<dbReference type="InterPro" id="IPR038071">
    <property type="entry name" value="UROD/MetE-like_sf"/>
</dbReference>
<dbReference type="GO" id="GO:0032259">
    <property type="term" value="P:methylation"/>
    <property type="evidence" value="ECO:0007669"/>
    <property type="project" value="UniProtKB-KW"/>
</dbReference>
<dbReference type="OrthoDB" id="244285at2"/>
<keyword evidence="3" id="KW-0862">Zinc</keyword>
<sequence>MNLPILPTTVVGSYSLPKWLEVIRELHKQGQITDEELEEAHDNAVKACIKDQEIAGVDVITDGELRRETMVYFFTKRIYGFKTDGKMKPIGNLDPTIQMPDPIIFDKVKRIGSIGVAKHWEFLQGHTSRETKVTITGPQMLAKRATNEFYKDERELIQDLADILREEIIEVANAGCKLIQIDEPVWVGYPEDLPWLVEIFNKMIDGINAKFCLHICYGNYQLKRLFKGQYSDLFPALLDVNADQLSLEFAVNNAEPLELFKKYGTRGKEIVVGVIDVKDPNIETPEIVASRIRVILDVIEPEKIWLSPDCGMKFMPRNRAFAKLKAMVEGAKIIREEIKN</sequence>
<accession>A0A656DBZ1</accession>
<keyword evidence="6" id="KW-1185">Reference proteome</keyword>
<dbReference type="GO" id="GO:0009086">
    <property type="term" value="P:methionine biosynthetic process"/>
    <property type="evidence" value="ECO:0007669"/>
    <property type="project" value="InterPro"/>
</dbReference>
<evidence type="ECO:0000313" key="5">
    <source>
        <dbReference type="EMBL" id="CUT04998.1"/>
    </source>
</evidence>
<dbReference type="SUPFAM" id="SSF51726">
    <property type="entry name" value="UROD/MetE-like"/>
    <property type="match status" value="1"/>
</dbReference>
<feature type="domain" description="Cobalamin-independent methionine synthase MetE C-terminal/archaeal" evidence="4">
    <location>
        <begin position="6"/>
        <end position="332"/>
    </location>
</feature>
<dbReference type="GO" id="GO:0008270">
    <property type="term" value="F:zinc ion binding"/>
    <property type="evidence" value="ECO:0007669"/>
    <property type="project" value="InterPro"/>
</dbReference>
<protein>
    <submittedName>
        <fullName evidence="5">5-methyltetrahydropteroyltriglutamate--homocysteine methyltransferase</fullName>
    </submittedName>
</protein>
<dbReference type="Pfam" id="PF01717">
    <property type="entry name" value="Meth_synt_2"/>
    <property type="match status" value="1"/>
</dbReference>
<evidence type="ECO:0000256" key="3">
    <source>
        <dbReference type="ARBA" id="ARBA00022833"/>
    </source>
</evidence>
<dbReference type="AlphaFoldDB" id="A0A656DBZ1"/>
<dbReference type="InterPro" id="IPR002629">
    <property type="entry name" value="Met_Synth_C/arc"/>
</dbReference>
<dbReference type="CDD" id="cd03311">
    <property type="entry name" value="CIMS_C_terminal_like"/>
    <property type="match status" value="1"/>
</dbReference>
<organism evidence="5 6">
    <name type="scientific">Kryptobacter tengchongensis</name>
    <dbReference type="NCBI Taxonomy" id="1643429"/>
    <lineage>
        <taxon>Bacteria</taxon>
        <taxon>Pseudomonadati</taxon>
        <taxon>Candidatus Kryptoniota</taxon>
        <taxon>Candidatus Kryptobacter</taxon>
    </lineage>
</organism>
<dbReference type="Proteomes" id="UP000243065">
    <property type="component" value="Unassembled WGS sequence"/>
</dbReference>
<evidence type="ECO:0000313" key="6">
    <source>
        <dbReference type="Proteomes" id="UP000243065"/>
    </source>
</evidence>
<dbReference type="PANTHER" id="PTHR30519">
    <property type="entry name" value="5-METHYLTETRAHYDROPTEROYLTRIGLUTAMATE--HOMOCYSTEINE METHYLTRANSFERASE"/>
    <property type="match status" value="1"/>
</dbReference>
<dbReference type="GO" id="GO:0003871">
    <property type="term" value="F:5-methyltetrahydropteroyltriglutamate-homocysteine S-methyltransferase activity"/>
    <property type="evidence" value="ECO:0007669"/>
    <property type="project" value="InterPro"/>
</dbReference>
<comment type="cofactor">
    <cofactor evidence="1">
        <name>Zn(2+)</name>
        <dbReference type="ChEBI" id="CHEBI:29105"/>
    </cofactor>
</comment>
<evidence type="ECO:0000256" key="1">
    <source>
        <dbReference type="ARBA" id="ARBA00001947"/>
    </source>
</evidence>
<proteinExistence type="predicted"/>
<dbReference type="EMBL" id="CZVU01000107">
    <property type="protein sequence ID" value="CUT04998.1"/>
    <property type="molecule type" value="Genomic_DNA"/>
</dbReference>
<dbReference type="RefSeq" id="WP_072150886.1">
    <property type="nucleotide sequence ID" value="NZ_CZVU01000107.1"/>
</dbReference>
<keyword evidence="2" id="KW-0479">Metal-binding</keyword>
<name>A0A656DBZ1_KRYT1</name>
<evidence type="ECO:0000256" key="2">
    <source>
        <dbReference type="ARBA" id="ARBA00022723"/>
    </source>
</evidence>